<evidence type="ECO:0000256" key="1">
    <source>
        <dbReference type="SAM" id="Phobius"/>
    </source>
</evidence>
<dbReference type="Pfam" id="PF07963">
    <property type="entry name" value="N_methyl"/>
    <property type="match status" value="1"/>
</dbReference>
<evidence type="ECO:0000313" key="3">
    <source>
        <dbReference type="Proteomes" id="UP000243002"/>
    </source>
</evidence>
<evidence type="ECO:0000313" key="2">
    <source>
        <dbReference type="EMBL" id="PSJ06630.1"/>
    </source>
</evidence>
<keyword evidence="1" id="KW-0812">Transmembrane</keyword>
<dbReference type="EMBL" id="PXXO01000003">
    <property type="protein sequence ID" value="PSJ06630.1"/>
    <property type="molecule type" value="Genomic_DNA"/>
</dbReference>
<keyword evidence="1" id="KW-1133">Transmembrane helix</keyword>
<feature type="transmembrane region" description="Helical" evidence="1">
    <location>
        <begin position="33"/>
        <end position="53"/>
    </location>
</feature>
<keyword evidence="1" id="KW-0472">Membrane</keyword>
<dbReference type="Proteomes" id="UP000243002">
    <property type="component" value="Unassembled WGS sequence"/>
</dbReference>
<dbReference type="InterPro" id="IPR045584">
    <property type="entry name" value="Pilin-like"/>
</dbReference>
<dbReference type="AlphaFoldDB" id="A0A2P7MZJ3"/>
<reference evidence="2 3" key="1">
    <citation type="journal article" date="2018" name="Environ. Microbiol.">
        <title>Ecological and genomic features of two widespread freshwater picocyanobacteria.</title>
        <authorList>
            <person name="Cabello-Yeves P.J."/>
            <person name="Picazo A."/>
            <person name="Camacho A."/>
            <person name="Callieri C."/>
            <person name="Rosselli R."/>
            <person name="Roda-Garcia J.J."/>
            <person name="Coutinho F.H."/>
            <person name="Rodriguez-Valera F."/>
        </authorList>
    </citation>
    <scope>NUCLEOTIDE SEQUENCE [LARGE SCALE GENOMIC DNA]</scope>
    <source>
        <strain evidence="2 3">Tous</strain>
    </source>
</reference>
<sequence>MLSLPNHAYFKDSEFSKPDYQFLESRGFSLVEVLVSIVILGVLGAGVATILTGGNTALIGTRSTNQLEEAVDQDLARIKDVAFRMTCCSGSCTTDSGRTSPCSIDPSSNTYYIPGKQNYYFPSSTLDTGETAITAFTTKCNNGRLVEELVSLIGNASLPSGISRTFNTSQAASHRLTVVYSGATASRSYTLVPTLAAWCP</sequence>
<proteinExistence type="predicted"/>
<comment type="caution">
    <text evidence="2">The sequence shown here is derived from an EMBL/GenBank/DDBJ whole genome shotgun (WGS) entry which is preliminary data.</text>
</comment>
<gene>
    <name evidence="2" type="ORF">C7K55_04075</name>
</gene>
<dbReference type="RefSeq" id="WP_106502138.1">
    <property type="nucleotide sequence ID" value="NZ_PXXO01000003.1"/>
</dbReference>
<keyword evidence="3" id="KW-1185">Reference proteome</keyword>
<dbReference type="InterPro" id="IPR012902">
    <property type="entry name" value="N_methyl_site"/>
</dbReference>
<dbReference type="NCBIfam" id="TIGR02532">
    <property type="entry name" value="IV_pilin_GFxxxE"/>
    <property type="match status" value="1"/>
</dbReference>
<accession>A0A2P7MZJ3</accession>
<evidence type="ECO:0008006" key="4">
    <source>
        <dbReference type="Google" id="ProtNLM"/>
    </source>
</evidence>
<dbReference type="SUPFAM" id="SSF54523">
    <property type="entry name" value="Pili subunits"/>
    <property type="match status" value="1"/>
</dbReference>
<dbReference type="PROSITE" id="PS00409">
    <property type="entry name" value="PROKAR_NTER_METHYL"/>
    <property type="match status" value="1"/>
</dbReference>
<name>A0A2P7MZJ3_9CYAN</name>
<organism evidence="2 3">
    <name type="scientific">Cyanobium usitatum str. Tous</name>
    <dbReference type="NCBI Taxonomy" id="2116684"/>
    <lineage>
        <taxon>Bacteria</taxon>
        <taxon>Bacillati</taxon>
        <taxon>Cyanobacteriota</taxon>
        <taxon>Cyanophyceae</taxon>
        <taxon>Synechococcales</taxon>
        <taxon>Prochlorococcaceae</taxon>
        <taxon>Cyanobium</taxon>
    </lineage>
</organism>
<protein>
    <recommendedName>
        <fullName evidence="4">Prepilin-type cleavage/methylation domain-containing protein</fullName>
    </recommendedName>
</protein>